<organism evidence="2 3">
    <name type="scientific">Ruminococcus gauvreauii</name>
    <dbReference type="NCBI Taxonomy" id="438033"/>
    <lineage>
        <taxon>Bacteria</taxon>
        <taxon>Bacillati</taxon>
        <taxon>Bacillota</taxon>
        <taxon>Clostridia</taxon>
        <taxon>Eubacteriales</taxon>
        <taxon>Oscillospiraceae</taxon>
        <taxon>Ruminococcus</taxon>
    </lineage>
</organism>
<dbReference type="InterPro" id="IPR023485">
    <property type="entry name" value="Ptyr_pPase"/>
</dbReference>
<name>A0ABY5VCR8_9FIRM</name>
<dbReference type="Gene3D" id="3.40.50.2300">
    <property type="match status" value="1"/>
</dbReference>
<dbReference type="Pfam" id="PF01451">
    <property type="entry name" value="LMWPc"/>
    <property type="match status" value="1"/>
</dbReference>
<proteinExistence type="predicted"/>
<dbReference type="SUPFAM" id="SSF52788">
    <property type="entry name" value="Phosphotyrosine protein phosphatases I"/>
    <property type="match status" value="1"/>
</dbReference>
<reference evidence="2" key="1">
    <citation type="journal article" date="2022" name="Cell">
        <title>Design, construction, and in vivo augmentation of a complex gut microbiome.</title>
        <authorList>
            <person name="Cheng A.G."/>
            <person name="Ho P.Y."/>
            <person name="Aranda-Diaz A."/>
            <person name="Jain S."/>
            <person name="Yu F.B."/>
            <person name="Meng X."/>
            <person name="Wang M."/>
            <person name="Iakiviak M."/>
            <person name="Nagashima K."/>
            <person name="Zhao A."/>
            <person name="Murugkar P."/>
            <person name="Patil A."/>
            <person name="Atabakhsh K."/>
            <person name="Weakley A."/>
            <person name="Yan J."/>
            <person name="Brumbaugh A.R."/>
            <person name="Higginbottom S."/>
            <person name="Dimas A."/>
            <person name="Shiver A.L."/>
            <person name="Deutschbauer A."/>
            <person name="Neff N."/>
            <person name="Sonnenburg J.L."/>
            <person name="Huang K.C."/>
            <person name="Fischbach M.A."/>
        </authorList>
    </citation>
    <scope>NUCLEOTIDE SEQUENCE</scope>
    <source>
        <strain evidence="2">DSM 19829</strain>
    </source>
</reference>
<evidence type="ECO:0000259" key="1">
    <source>
        <dbReference type="Pfam" id="PF01451"/>
    </source>
</evidence>
<dbReference type="EMBL" id="CP102290">
    <property type="protein sequence ID" value="UWP58092.1"/>
    <property type="molecule type" value="Genomic_DNA"/>
</dbReference>
<protein>
    <submittedName>
        <fullName evidence="2">Phosphotyrosine protein phosphatase</fullName>
    </submittedName>
</protein>
<dbReference type="RefSeq" id="WP_028528513.1">
    <property type="nucleotide sequence ID" value="NZ_CABLBR010000012.1"/>
</dbReference>
<evidence type="ECO:0000313" key="2">
    <source>
        <dbReference type="EMBL" id="UWP58092.1"/>
    </source>
</evidence>
<evidence type="ECO:0000313" key="3">
    <source>
        <dbReference type="Proteomes" id="UP001060164"/>
    </source>
</evidence>
<dbReference type="Proteomes" id="UP001060164">
    <property type="component" value="Chromosome"/>
</dbReference>
<accession>A0ABY5VCR8</accession>
<feature type="domain" description="Phosphotyrosine protein phosphatase I" evidence="1">
    <location>
        <begin position="8"/>
        <end position="138"/>
    </location>
</feature>
<gene>
    <name evidence="2" type="ORF">NQ502_11890</name>
</gene>
<keyword evidence="3" id="KW-1185">Reference proteome</keyword>
<dbReference type="InterPro" id="IPR036196">
    <property type="entry name" value="Ptyr_pPase_sf"/>
</dbReference>
<sequence length="154" mass="17637">MKRFNKLIFVDEDDNSRAPMAKIIMKSKFLLGPLDIESRGLVVLFPEPMNQKAEAVLISNGYSVTAHEARQLQQEDLGEDVLVLTMEDAQKEKIWENYEHAHHVYTLTEYISLRGELPPLYGEPLKEYGKCYETLEALIGGIVVRLNEEEQQGQ</sequence>